<dbReference type="Proteomes" id="UP001318860">
    <property type="component" value="Unassembled WGS sequence"/>
</dbReference>
<keyword evidence="3" id="KW-1185">Reference proteome</keyword>
<dbReference type="PANTHER" id="PTHR13052">
    <property type="entry name" value="NFRKB-RELATED"/>
    <property type="match status" value="1"/>
</dbReference>
<feature type="region of interest" description="Disordered" evidence="1">
    <location>
        <begin position="371"/>
        <end position="395"/>
    </location>
</feature>
<feature type="compositionally biased region" description="Polar residues" evidence="1">
    <location>
        <begin position="425"/>
        <end position="442"/>
    </location>
</feature>
<gene>
    <name evidence="2" type="ORF">DH2020_009584</name>
</gene>
<organism evidence="2 3">
    <name type="scientific">Rehmannia glutinosa</name>
    <name type="common">Chinese foxglove</name>
    <dbReference type="NCBI Taxonomy" id="99300"/>
    <lineage>
        <taxon>Eukaryota</taxon>
        <taxon>Viridiplantae</taxon>
        <taxon>Streptophyta</taxon>
        <taxon>Embryophyta</taxon>
        <taxon>Tracheophyta</taxon>
        <taxon>Spermatophyta</taxon>
        <taxon>Magnoliopsida</taxon>
        <taxon>eudicotyledons</taxon>
        <taxon>Gunneridae</taxon>
        <taxon>Pentapetalae</taxon>
        <taxon>asterids</taxon>
        <taxon>lamiids</taxon>
        <taxon>Lamiales</taxon>
        <taxon>Orobanchaceae</taxon>
        <taxon>Rehmannieae</taxon>
        <taxon>Rehmannia</taxon>
    </lineage>
</organism>
<evidence type="ECO:0008006" key="4">
    <source>
        <dbReference type="Google" id="ProtNLM"/>
    </source>
</evidence>
<comment type="caution">
    <text evidence="2">The sequence shown here is derived from an EMBL/GenBank/DDBJ whole genome shotgun (WGS) entry which is preliminary data.</text>
</comment>
<sequence length="834" mass="94413">MAADQRKKRVNAASLVGCTSREQYRVNRKKLRVQKHDLSMRPNISLEWDNKKKCVVSKREQIGITRRHLISFIEPGPHFHNILADVFSVPQEIFELENLSEVLSYELHPDNILCEEQSLKTGKKTYYSDLQKYHYDSRKHDERSMLPSETRFCGNEDNLVATPESCSWTNSEIAYSSDNQNLGMVLGESRRRKDSVKKLSGNSSCGVKLVAAVPQKAEKLHKRNIQHCDGAKYMSYIKVSREQHERVKSSMKHASNSIQPRYLSNVLGIADLNVQPFERFEEEEKKRLKLATKDIPDGFANWRKRQLQRQELTWSLGEEIGQKLERQTTLDEEKEGSQNKRMELSDDGEEEILPSITIEGVEAEQSHDLLQEQDNEESIHEMETETEDEKELKSDYIFEERTHDDSKMTGDDDNMPDQVFIQDHSQQQTASLNNSPRSTMITPPSPGFLQNRHQQKIGSLNSDPQANSIEMESHGDNASVKTDEDPSIVSEYPGDPLPSSSDVWPVGDVHGSYYQSTATNAGYASAQELSIGTTQFIPEQAVRLIGLETNRQDKDAGKEMLHRQTDDMSFFSSYPNQDRNELLHSFFKGQQSNLPYHHQPKHSGLEFQPGNDLMVDAGQFPGHFREQIHPSSLPLDLRQKRLNDLYTHHQNIQESMYSGGRFAMPRQEDLPVNIHDWATVNSARMPVPPQPHLNSQNWYNTGDSGTRDGWPSLEVGVGANHNLSSVRNSDQTLFSVLSECSELAPRASYDTIGSTERLIQVGNYSSGIGGGIPPGSSNFLQHPANPLNYLSGHEVVGGGIKMNNLNLGWMGMPQQNSGIQDSISKPPFLRSWNQ</sequence>
<proteinExistence type="predicted"/>
<name>A0ABR0X803_REHGL</name>
<dbReference type="EMBL" id="JABTTQ020000005">
    <property type="protein sequence ID" value="KAK6155336.1"/>
    <property type="molecule type" value="Genomic_DNA"/>
</dbReference>
<feature type="compositionally biased region" description="Basic and acidic residues" evidence="1">
    <location>
        <begin position="326"/>
        <end position="344"/>
    </location>
</feature>
<protein>
    <recommendedName>
        <fullName evidence="4">Nuclear factor related to kappa-B-binding protein</fullName>
    </recommendedName>
</protein>
<evidence type="ECO:0000256" key="1">
    <source>
        <dbReference type="SAM" id="MobiDB-lite"/>
    </source>
</evidence>
<dbReference type="InterPro" id="IPR024867">
    <property type="entry name" value="NFRKB"/>
</dbReference>
<accession>A0ABR0X803</accession>
<feature type="region of interest" description="Disordered" evidence="1">
    <location>
        <begin position="425"/>
        <end position="488"/>
    </location>
</feature>
<dbReference type="PANTHER" id="PTHR13052:SF2">
    <property type="entry name" value="NUCLEAR FACTOR KAPPA-B-BINDING PROTEIN"/>
    <property type="match status" value="1"/>
</dbReference>
<feature type="compositionally biased region" description="Polar residues" evidence="1">
    <location>
        <begin position="456"/>
        <end position="470"/>
    </location>
</feature>
<reference evidence="2 3" key="1">
    <citation type="journal article" date="2021" name="Comput. Struct. Biotechnol. J.">
        <title>De novo genome assembly of the potent medicinal plant Rehmannia glutinosa using nanopore technology.</title>
        <authorList>
            <person name="Ma L."/>
            <person name="Dong C."/>
            <person name="Song C."/>
            <person name="Wang X."/>
            <person name="Zheng X."/>
            <person name="Niu Y."/>
            <person name="Chen S."/>
            <person name="Feng W."/>
        </authorList>
    </citation>
    <scope>NUCLEOTIDE SEQUENCE [LARGE SCALE GENOMIC DNA]</scope>
    <source>
        <strain evidence="2">DH-2019</strain>
    </source>
</reference>
<evidence type="ECO:0000313" key="2">
    <source>
        <dbReference type="EMBL" id="KAK6155336.1"/>
    </source>
</evidence>
<evidence type="ECO:0000313" key="3">
    <source>
        <dbReference type="Proteomes" id="UP001318860"/>
    </source>
</evidence>
<feature type="region of interest" description="Disordered" evidence="1">
    <location>
        <begin position="326"/>
        <end position="350"/>
    </location>
</feature>